<accession>A0A8H4C590</accession>
<name>A0A8H4C590_COLGL</name>
<sequence>MITRTCTIISDIKDITRGVLTPKAMIIVILTELSEDASSARYFNFVGKNLSKRVHKRDYSCFGTSPYGEIRIRCQPKTATCGWLSPSSAVYVPSCWLSLASGLYGDADGKNSSSPAVINNGADDKYEKPELHADHVASGPPIKMEGPCLESVPDMRANEVPRHHHLLPHLLPRDPARHTISCIGPRKACYETDQCVTDDAYTEVQSIGKDPAICEVDSSFQKGYMRCNSCIEANADDVKAVWASTYAPKFQQYLDFCAGALPSSAIISWLSYEPSMWITRTRTELRDVTQLDGKVESGTLVTATVTELREEATSTVATTSPAVLPSETAGQNGYERMYEGSYLTMIEPKPTKSSAWIAGPVIGVIAAILLFLGAWWFLRRRRGRKAKLSEAPGSSDEVRKYGKAELHADDAPKVPPMELEGSYPTPVPEMEVNEVPAQEMLVPEKDRQMIPGTIPSLCFPDSPFKKCFKACVECAVTAPEDKKPSLNDVFEVFEQFTDYCSRLGIISPYPQSMLTTATRAQIFVLTELGDTVGHPQPVVATVVEVRPELLSSQATSISTSQSAPYGFIVGVVLGGTSFVLVLAVGLWSARWGREKKVSPLNATDDGRGFEKPQLHSDCLPRQPAIELEGSYPKEVPEIGANEIAAHEMLDPDRITPPWRSANRLRFVSLNRISNLATVDAKVAPKQTPTKLLAPWRWKG</sequence>
<reference evidence="2" key="1">
    <citation type="journal article" date="2020" name="Phytopathology">
        <title>Genome sequence and comparative analysis of Colletotrichum gloeosporioides isolated from Liriodendron leaves.</title>
        <authorList>
            <person name="Fu F.F."/>
            <person name="Hao Z."/>
            <person name="Wang P."/>
            <person name="Lu Y."/>
            <person name="Xue L.J."/>
            <person name="Wei G."/>
            <person name="Tian Y."/>
            <person name="Baishi H."/>
            <person name="Xu H."/>
            <person name="Shi J."/>
            <person name="Cheng T."/>
            <person name="Wang G."/>
            <person name="Yi Y."/>
            <person name="Chen J."/>
        </authorList>
    </citation>
    <scope>NUCLEOTIDE SEQUENCE</scope>
    <source>
        <strain evidence="2">Lc1</strain>
    </source>
</reference>
<dbReference type="RefSeq" id="XP_045256512.1">
    <property type="nucleotide sequence ID" value="XM_045409267.1"/>
</dbReference>
<evidence type="ECO:0000313" key="2">
    <source>
        <dbReference type="EMBL" id="KAF3797348.1"/>
    </source>
</evidence>
<keyword evidence="1" id="KW-0472">Membrane</keyword>
<keyword evidence="3" id="KW-1185">Reference proteome</keyword>
<dbReference type="PANTHER" id="PTHR38122">
    <property type="entry name" value="GLYCOPROTEIN X"/>
    <property type="match status" value="1"/>
</dbReference>
<dbReference type="AlphaFoldDB" id="A0A8H4C590"/>
<dbReference type="GeneID" id="69016452"/>
<feature type="transmembrane region" description="Helical" evidence="1">
    <location>
        <begin position="565"/>
        <end position="587"/>
    </location>
</feature>
<dbReference type="Proteomes" id="UP000613401">
    <property type="component" value="Unassembled WGS sequence"/>
</dbReference>
<gene>
    <name evidence="2" type="ORF">GCG54_00009319</name>
</gene>
<comment type="caution">
    <text evidence="2">The sequence shown here is derived from an EMBL/GenBank/DDBJ whole genome shotgun (WGS) entry which is preliminary data.</text>
</comment>
<organism evidence="2 3">
    <name type="scientific">Colletotrichum gloeosporioides</name>
    <name type="common">Anthracnose fungus</name>
    <name type="synonym">Glomerella cingulata</name>
    <dbReference type="NCBI Taxonomy" id="474922"/>
    <lineage>
        <taxon>Eukaryota</taxon>
        <taxon>Fungi</taxon>
        <taxon>Dikarya</taxon>
        <taxon>Ascomycota</taxon>
        <taxon>Pezizomycotina</taxon>
        <taxon>Sordariomycetes</taxon>
        <taxon>Hypocreomycetidae</taxon>
        <taxon>Glomerellales</taxon>
        <taxon>Glomerellaceae</taxon>
        <taxon>Colletotrichum</taxon>
        <taxon>Colletotrichum gloeosporioides species complex</taxon>
    </lineage>
</organism>
<dbReference type="EMBL" id="WVTB01000117">
    <property type="protein sequence ID" value="KAF3797348.1"/>
    <property type="molecule type" value="Genomic_DNA"/>
</dbReference>
<feature type="transmembrane region" description="Helical" evidence="1">
    <location>
        <begin position="355"/>
        <end position="378"/>
    </location>
</feature>
<keyword evidence="1" id="KW-0812">Transmembrane</keyword>
<evidence type="ECO:0000256" key="1">
    <source>
        <dbReference type="SAM" id="Phobius"/>
    </source>
</evidence>
<keyword evidence="1" id="KW-1133">Transmembrane helix</keyword>
<proteinExistence type="predicted"/>
<evidence type="ECO:0000313" key="3">
    <source>
        <dbReference type="Proteomes" id="UP000613401"/>
    </source>
</evidence>
<reference evidence="2" key="2">
    <citation type="submission" date="2020-03" db="EMBL/GenBank/DDBJ databases">
        <authorList>
            <person name="Fu F.-F."/>
            <person name="Chen J."/>
        </authorList>
    </citation>
    <scope>NUCLEOTIDE SEQUENCE</scope>
    <source>
        <strain evidence="2">Lc1</strain>
    </source>
</reference>
<protein>
    <submittedName>
        <fullName evidence="2">Uncharacterized protein</fullName>
    </submittedName>
</protein>
<dbReference type="PANTHER" id="PTHR38122:SF1">
    <property type="entry name" value="GLYCOPROTEIN X"/>
    <property type="match status" value="1"/>
</dbReference>